<keyword evidence="3" id="KW-0645">Protease</keyword>
<dbReference type="Gene3D" id="3.40.50.880">
    <property type="match status" value="1"/>
</dbReference>
<dbReference type="PANTHER" id="PTHR42733:SF13">
    <property type="entry name" value="DJ-1_PFPI DOMAIN-CONTAINING PROTEIN"/>
    <property type="match status" value="1"/>
</dbReference>
<evidence type="ECO:0000256" key="1">
    <source>
        <dbReference type="ARBA" id="ARBA00008542"/>
    </source>
</evidence>
<dbReference type="CDD" id="cd03134">
    <property type="entry name" value="GATase1_PfpI_like"/>
    <property type="match status" value="1"/>
</dbReference>
<dbReference type="InterPro" id="IPR029062">
    <property type="entry name" value="Class_I_gatase-like"/>
</dbReference>
<gene>
    <name evidence="3" type="ORF">MNBD_BACTEROID05-1321</name>
</gene>
<dbReference type="InterPro" id="IPR002818">
    <property type="entry name" value="DJ-1/PfpI"/>
</dbReference>
<protein>
    <submittedName>
        <fullName evidence="3">Intracellular protease</fullName>
    </submittedName>
</protein>
<dbReference type="PANTHER" id="PTHR42733">
    <property type="entry name" value="DJ-1 PROTEIN"/>
    <property type="match status" value="1"/>
</dbReference>
<name>A0A3B0U790_9ZZZZ</name>
<dbReference type="GO" id="GO:0008233">
    <property type="term" value="F:peptidase activity"/>
    <property type="evidence" value="ECO:0007669"/>
    <property type="project" value="UniProtKB-KW"/>
</dbReference>
<reference evidence="3" key="1">
    <citation type="submission" date="2018-06" db="EMBL/GenBank/DDBJ databases">
        <authorList>
            <person name="Zhirakovskaya E."/>
        </authorList>
    </citation>
    <scope>NUCLEOTIDE SEQUENCE</scope>
</reference>
<dbReference type="EMBL" id="UOEN01000335">
    <property type="protein sequence ID" value="VAW16634.1"/>
    <property type="molecule type" value="Genomic_DNA"/>
</dbReference>
<dbReference type="AlphaFoldDB" id="A0A3B0U790"/>
<dbReference type="InterPro" id="IPR006286">
    <property type="entry name" value="C56_PfpI-like"/>
</dbReference>
<dbReference type="NCBIfam" id="TIGR01382">
    <property type="entry name" value="PfpI"/>
    <property type="match status" value="1"/>
</dbReference>
<comment type="similarity">
    <text evidence="1">Belongs to the peptidase C56 family.</text>
</comment>
<organism evidence="3">
    <name type="scientific">hydrothermal vent metagenome</name>
    <dbReference type="NCBI Taxonomy" id="652676"/>
    <lineage>
        <taxon>unclassified sequences</taxon>
        <taxon>metagenomes</taxon>
        <taxon>ecological metagenomes</taxon>
    </lineage>
</organism>
<proteinExistence type="inferred from homology"/>
<sequence>MSNSSKKIAILVEDMYQVLEVWYPALRLDEEGIETVFVGTGTKDSYSSKEGYPARADVSIEDISADQVDGVIIPGGFAPDFMRRYPKMVQFVKDLDEKGKVVASICHGGWMLVSADILKGRKATSFFAIKSDLVAAGANFVDVEVAVDKNLITSRKPEDLPAFMVEIIKQLR</sequence>
<evidence type="ECO:0000313" key="3">
    <source>
        <dbReference type="EMBL" id="VAW16634.1"/>
    </source>
</evidence>
<accession>A0A3B0U790</accession>
<dbReference type="GO" id="GO:0006508">
    <property type="term" value="P:proteolysis"/>
    <property type="evidence" value="ECO:0007669"/>
    <property type="project" value="UniProtKB-KW"/>
</dbReference>
<evidence type="ECO:0000259" key="2">
    <source>
        <dbReference type="Pfam" id="PF01965"/>
    </source>
</evidence>
<feature type="domain" description="DJ-1/PfpI" evidence="2">
    <location>
        <begin position="6"/>
        <end position="170"/>
    </location>
</feature>
<keyword evidence="3" id="KW-0378">Hydrolase</keyword>
<dbReference type="PROSITE" id="PS51276">
    <property type="entry name" value="PEPTIDASE_C56_PFPI"/>
    <property type="match status" value="1"/>
</dbReference>
<dbReference type="SUPFAM" id="SSF52317">
    <property type="entry name" value="Class I glutamine amidotransferase-like"/>
    <property type="match status" value="1"/>
</dbReference>
<dbReference type="Pfam" id="PF01965">
    <property type="entry name" value="DJ-1_PfpI"/>
    <property type="match status" value="1"/>
</dbReference>